<dbReference type="GeneTree" id="ENSGT00940000175234"/>
<reference evidence="2" key="2">
    <citation type="submission" date="2025-09" db="UniProtKB">
        <authorList>
            <consortium name="Ensembl"/>
        </authorList>
    </citation>
    <scope>IDENTIFICATION</scope>
</reference>
<evidence type="ECO:0000313" key="3">
    <source>
        <dbReference type="Proteomes" id="UP000694383"/>
    </source>
</evidence>
<protein>
    <recommendedName>
        <fullName evidence="4">Glia maturation factor gamma</fullName>
    </recommendedName>
</protein>
<proteinExistence type="predicted"/>
<dbReference type="AlphaFoldDB" id="A0A8C7YZY2"/>
<name>A0A8C7YZY2_9TELE</name>
<accession>A0A8C7YZY2</accession>
<organism evidence="2 3">
    <name type="scientific">Oryzias sinensis</name>
    <name type="common">Chinese medaka</name>
    <dbReference type="NCBI Taxonomy" id="183150"/>
    <lineage>
        <taxon>Eukaryota</taxon>
        <taxon>Metazoa</taxon>
        <taxon>Chordata</taxon>
        <taxon>Craniata</taxon>
        <taxon>Vertebrata</taxon>
        <taxon>Euteleostomi</taxon>
        <taxon>Actinopterygii</taxon>
        <taxon>Neopterygii</taxon>
        <taxon>Teleostei</taxon>
        <taxon>Neoteleostei</taxon>
        <taxon>Acanthomorphata</taxon>
        <taxon>Ovalentaria</taxon>
        <taxon>Atherinomorphae</taxon>
        <taxon>Beloniformes</taxon>
        <taxon>Adrianichthyidae</taxon>
        <taxon>Oryziinae</taxon>
        <taxon>Oryzias</taxon>
    </lineage>
</organism>
<reference evidence="2" key="1">
    <citation type="submission" date="2025-08" db="UniProtKB">
        <authorList>
            <consortium name="Ensembl"/>
        </authorList>
    </citation>
    <scope>IDENTIFICATION</scope>
</reference>
<sequence>IESLVVCDVDEDLVKKLRQFRFRKETNNAAIVSERGGLSARRRTQERSQNSELNRSQWSV</sequence>
<evidence type="ECO:0000256" key="1">
    <source>
        <dbReference type="SAM" id="MobiDB-lite"/>
    </source>
</evidence>
<evidence type="ECO:0000313" key="2">
    <source>
        <dbReference type="Ensembl" id="ENSOSIP00000034066.1"/>
    </source>
</evidence>
<keyword evidence="3" id="KW-1185">Reference proteome</keyword>
<feature type="compositionally biased region" description="Polar residues" evidence="1">
    <location>
        <begin position="47"/>
        <end position="60"/>
    </location>
</feature>
<evidence type="ECO:0008006" key="4">
    <source>
        <dbReference type="Google" id="ProtNLM"/>
    </source>
</evidence>
<feature type="region of interest" description="Disordered" evidence="1">
    <location>
        <begin position="35"/>
        <end position="60"/>
    </location>
</feature>
<dbReference type="Proteomes" id="UP000694383">
    <property type="component" value="Unplaced"/>
</dbReference>
<dbReference type="Ensembl" id="ENSOSIT00000035911.1">
    <property type="protein sequence ID" value="ENSOSIP00000034066.1"/>
    <property type="gene ID" value="ENSOSIG00000017184.1"/>
</dbReference>